<evidence type="ECO:0000313" key="1">
    <source>
        <dbReference type="EMBL" id="GAB10461.1"/>
    </source>
</evidence>
<dbReference type="OrthoDB" id="5146042at2"/>
<dbReference type="EMBL" id="BAEE01000056">
    <property type="protein sequence ID" value="GAB10461.1"/>
    <property type="molecule type" value="Genomic_DNA"/>
</dbReference>
<name>G7H3N6_9ACTN</name>
<gene>
    <name evidence="1" type="ORF">GOARA_056_02090</name>
</gene>
<evidence type="ECO:0000313" key="2">
    <source>
        <dbReference type="Proteomes" id="UP000035088"/>
    </source>
</evidence>
<dbReference type="STRING" id="1073574.GOARA_056_02090"/>
<reference evidence="1 2" key="1">
    <citation type="submission" date="2011-11" db="EMBL/GenBank/DDBJ databases">
        <title>Whole genome shotgun sequence of Gordonia araii NBRC 100433.</title>
        <authorList>
            <person name="Yoshida Y."/>
            <person name="Hosoyama A."/>
            <person name="Tsuchikane K."/>
            <person name="Katsumata H."/>
            <person name="Yamazaki S."/>
            <person name="Fujita N."/>
        </authorList>
    </citation>
    <scope>NUCLEOTIDE SEQUENCE [LARGE SCALE GENOMIC DNA]</scope>
    <source>
        <strain evidence="1 2">NBRC 100433</strain>
    </source>
</reference>
<proteinExistence type="predicted"/>
<keyword evidence="2" id="KW-1185">Reference proteome</keyword>
<dbReference type="AlphaFoldDB" id="G7H3N6"/>
<evidence type="ECO:0008006" key="3">
    <source>
        <dbReference type="Google" id="ProtNLM"/>
    </source>
</evidence>
<dbReference type="Proteomes" id="UP000035088">
    <property type="component" value="Unassembled WGS sequence"/>
</dbReference>
<accession>G7H3N6</accession>
<comment type="caution">
    <text evidence="1">The sequence shown here is derived from an EMBL/GenBank/DDBJ whole genome shotgun (WGS) entry which is preliminary data.</text>
</comment>
<sequence length="302" mass="33327">MISRRQVIEHGHSSADCRRKLRRREWAVAAPGVYVNHTGPLTWSQRAWSAVLGAHPAVLSHQSAIRAAGGPGGEAGPIHVAVAGHRKIVAPRGVVVHYSSHLDERAMWSSCPPRMRVEDAVLDVAANAPDRLRVVAHLADAVGARLTTADRLLDALRRRTRARHRRFLVAVLADIRDGTHSVLEHEYLAKVERRHGLPTARRQAPTGVGRAGYRDADCPEWGLIVELDGRLAHDSAAARDRDLERDLDAVVDLDRTTLRLGWGQVCGRPCSTAAKVARILRKRGWSGSFRRCPDCPDDPRSR</sequence>
<dbReference type="RefSeq" id="WP_007322536.1">
    <property type="nucleotide sequence ID" value="NZ_BAEE01000056.1"/>
</dbReference>
<organism evidence="1 2">
    <name type="scientific">Gordonia araii NBRC 100433</name>
    <dbReference type="NCBI Taxonomy" id="1073574"/>
    <lineage>
        <taxon>Bacteria</taxon>
        <taxon>Bacillati</taxon>
        <taxon>Actinomycetota</taxon>
        <taxon>Actinomycetes</taxon>
        <taxon>Mycobacteriales</taxon>
        <taxon>Gordoniaceae</taxon>
        <taxon>Gordonia</taxon>
    </lineage>
</organism>
<protein>
    <recommendedName>
        <fullName evidence="3">DUF559 domain-containing protein</fullName>
    </recommendedName>
</protein>